<evidence type="ECO:0000256" key="1">
    <source>
        <dbReference type="SAM" id="MobiDB-lite"/>
    </source>
</evidence>
<feature type="domain" description="HAT C-terminal dimerisation" evidence="2">
    <location>
        <begin position="584"/>
        <end position="655"/>
    </location>
</feature>
<dbReference type="PANTHER" id="PTHR45749">
    <property type="match status" value="1"/>
</dbReference>
<feature type="compositionally biased region" description="Polar residues" evidence="1">
    <location>
        <begin position="17"/>
        <end position="27"/>
    </location>
</feature>
<evidence type="ECO:0000259" key="2">
    <source>
        <dbReference type="Pfam" id="PF05699"/>
    </source>
</evidence>
<gene>
    <name evidence="4" type="ORF">FSB_LOCUS58832</name>
</gene>
<evidence type="ECO:0000259" key="3">
    <source>
        <dbReference type="Pfam" id="PF14291"/>
    </source>
</evidence>
<sequence length="683" mass="78676">MAKSLKGSISKLFNAKIQKSGSSSQVEEASGEDMNEVQVELNESVVANEKFSEEEASGEDMNEAHESEGVDVANDEFREEHNEDNLRDGGVNEEASVSMLDLEKDVDVNYDPGLWGIINDTKRLFKHNPMTTGLAEDGINDWHNLPTKLRDHEKNPEHNLNVVKWVDLQMRLKQEATIDKQVEALINKERIRYLSHEEQMSIVIRCVDVEDASEVKVEEFFLGFIKVDDTSGLGLFKRLEDTLVDLKLNIDDIRGQSYDNGANMKGKHQGVQRRLLDVNPRAFYVPCGCHTLNLALCDMAKSCVKARNFFGYVQKIYTLFSGSTHRWDVLKTYVKGLSPKALSVTRWESHIESVRAIRSQPEELRDVLIEISNTSKDDVVMAEAKGLCFNALEDFEFLISLCIWYKILDKVNWVSQVLQKEEIDLENAIIKIKELILFFEELREDGFLDLIEEGKELAKKVGIELAFTVKRVVRRKKQFDEDVGKDANESQSPQEKFKVTYFYHIIDQALTSLKDRFEQFQRYEEIFGFLLNGKFKSISEDKLMEHCSQLQSFLEYKEHCDIYADELFQELRYLKTLLPKDVTKSIDILNTIKSYWEEGGFQTVWVTYRILLTIPVTVASAERSFSKLKLIKTYLRTTMSQERLSGLAMISIENEYLDKLNYDDLIEDFASKNARRSNFLGVG</sequence>
<feature type="region of interest" description="Disordered" evidence="1">
    <location>
        <begin position="44"/>
        <end position="68"/>
    </location>
</feature>
<reference evidence="4" key="1">
    <citation type="submission" date="2018-02" db="EMBL/GenBank/DDBJ databases">
        <authorList>
            <person name="Cohen D.B."/>
            <person name="Kent A.D."/>
        </authorList>
    </citation>
    <scope>NUCLEOTIDE SEQUENCE</scope>
</reference>
<evidence type="ECO:0008006" key="5">
    <source>
        <dbReference type="Google" id="ProtNLM"/>
    </source>
</evidence>
<protein>
    <recommendedName>
        <fullName evidence="5">HAT C-terminal dimerisation domain-containing protein</fullName>
    </recommendedName>
</protein>
<dbReference type="Pfam" id="PF05699">
    <property type="entry name" value="Dimer_Tnp_hAT"/>
    <property type="match status" value="1"/>
</dbReference>
<feature type="domain" description="DUF4371" evidence="3">
    <location>
        <begin position="178"/>
        <end position="270"/>
    </location>
</feature>
<proteinExistence type="predicted"/>
<dbReference type="PANTHER" id="PTHR45749:SF35">
    <property type="entry name" value="AC-LIKE TRANSPOSASE-RELATED"/>
    <property type="match status" value="1"/>
</dbReference>
<dbReference type="SUPFAM" id="SSF53098">
    <property type="entry name" value="Ribonuclease H-like"/>
    <property type="match status" value="1"/>
</dbReference>
<name>A0A2N9J357_FAGSY</name>
<dbReference type="Pfam" id="PF14291">
    <property type="entry name" value="DUF4371"/>
    <property type="match status" value="1"/>
</dbReference>
<feature type="compositionally biased region" description="Acidic residues" evidence="1">
    <location>
        <begin position="52"/>
        <end position="61"/>
    </location>
</feature>
<organism evidence="4">
    <name type="scientific">Fagus sylvatica</name>
    <name type="common">Beechnut</name>
    <dbReference type="NCBI Taxonomy" id="28930"/>
    <lineage>
        <taxon>Eukaryota</taxon>
        <taxon>Viridiplantae</taxon>
        <taxon>Streptophyta</taxon>
        <taxon>Embryophyta</taxon>
        <taxon>Tracheophyta</taxon>
        <taxon>Spermatophyta</taxon>
        <taxon>Magnoliopsida</taxon>
        <taxon>eudicotyledons</taxon>
        <taxon>Gunneridae</taxon>
        <taxon>Pentapetalae</taxon>
        <taxon>rosids</taxon>
        <taxon>fabids</taxon>
        <taxon>Fagales</taxon>
        <taxon>Fagaceae</taxon>
        <taxon>Fagus</taxon>
    </lineage>
</organism>
<feature type="region of interest" description="Disordered" evidence="1">
    <location>
        <begin position="17"/>
        <end position="36"/>
    </location>
</feature>
<dbReference type="InterPro" id="IPR008906">
    <property type="entry name" value="HATC_C_dom"/>
</dbReference>
<accession>A0A2N9J357</accession>
<dbReference type="InterPro" id="IPR012337">
    <property type="entry name" value="RNaseH-like_sf"/>
</dbReference>
<dbReference type="EMBL" id="OIVN01006339">
    <property type="protein sequence ID" value="SPD30950.1"/>
    <property type="molecule type" value="Genomic_DNA"/>
</dbReference>
<dbReference type="InterPro" id="IPR025398">
    <property type="entry name" value="DUF4371"/>
</dbReference>
<evidence type="ECO:0000313" key="4">
    <source>
        <dbReference type="EMBL" id="SPD30950.1"/>
    </source>
</evidence>
<dbReference type="AlphaFoldDB" id="A0A2N9J357"/>
<dbReference type="GO" id="GO:0046983">
    <property type="term" value="F:protein dimerization activity"/>
    <property type="evidence" value="ECO:0007669"/>
    <property type="project" value="InterPro"/>
</dbReference>